<dbReference type="Gene3D" id="3.40.50.12780">
    <property type="entry name" value="N-terminal domain of ligase-like"/>
    <property type="match status" value="1"/>
</dbReference>
<dbReference type="GO" id="GO:0005524">
    <property type="term" value="F:ATP binding"/>
    <property type="evidence" value="ECO:0007669"/>
    <property type="project" value="UniProtKB-KW"/>
</dbReference>
<dbReference type="InParanoid" id="A0A6P6XLQ6"/>
<evidence type="ECO:0000256" key="3">
    <source>
        <dbReference type="ARBA" id="ARBA00022832"/>
    </source>
</evidence>
<dbReference type="PANTHER" id="PTHR43272:SF33">
    <property type="entry name" value="AMP-BINDING DOMAIN-CONTAINING PROTEIN-RELATED"/>
    <property type="match status" value="1"/>
</dbReference>
<evidence type="ECO:0000256" key="5">
    <source>
        <dbReference type="ARBA" id="ARBA00026121"/>
    </source>
</evidence>
<evidence type="ECO:0000256" key="1">
    <source>
        <dbReference type="ARBA" id="ARBA00022598"/>
    </source>
</evidence>
<evidence type="ECO:0000313" key="8">
    <source>
        <dbReference type="RefSeq" id="XP_027193901.1"/>
    </source>
</evidence>
<keyword evidence="3" id="KW-0276">Fatty acid metabolism</keyword>
<keyword evidence="2" id="KW-0547">Nucleotide-binding</keyword>
<protein>
    <recommendedName>
        <fullName evidence="5">long-chain-fatty-acid--CoA ligase</fullName>
        <ecNumber evidence="5">6.2.1.3</ecNumber>
    </recommendedName>
</protein>
<evidence type="ECO:0000256" key="2">
    <source>
        <dbReference type="ARBA" id="ARBA00022741"/>
    </source>
</evidence>
<evidence type="ECO:0000256" key="4">
    <source>
        <dbReference type="ARBA" id="ARBA00022840"/>
    </source>
</evidence>
<dbReference type="InterPro" id="IPR042099">
    <property type="entry name" value="ANL_N_sf"/>
</dbReference>
<dbReference type="GO" id="GO:0005783">
    <property type="term" value="C:endoplasmic reticulum"/>
    <property type="evidence" value="ECO:0007669"/>
    <property type="project" value="TreeGrafter"/>
</dbReference>
<name>A0A6P6XLQ6_DERPT</name>
<keyword evidence="3" id="KW-0443">Lipid metabolism</keyword>
<dbReference type="AlphaFoldDB" id="A0A6P6XLQ6"/>
<organism evidence="7 8">
    <name type="scientific">Dermatophagoides pteronyssinus</name>
    <name type="common">European house dust mite</name>
    <dbReference type="NCBI Taxonomy" id="6956"/>
    <lineage>
        <taxon>Eukaryota</taxon>
        <taxon>Metazoa</taxon>
        <taxon>Ecdysozoa</taxon>
        <taxon>Arthropoda</taxon>
        <taxon>Chelicerata</taxon>
        <taxon>Arachnida</taxon>
        <taxon>Acari</taxon>
        <taxon>Acariformes</taxon>
        <taxon>Sarcoptiformes</taxon>
        <taxon>Astigmata</taxon>
        <taxon>Psoroptidia</taxon>
        <taxon>Analgoidea</taxon>
        <taxon>Pyroglyphidae</taxon>
        <taxon>Dermatophagoidinae</taxon>
        <taxon>Dermatophagoides</taxon>
    </lineage>
</organism>
<reference evidence="8" key="1">
    <citation type="submission" date="2025-08" db="UniProtKB">
        <authorList>
            <consortium name="RefSeq"/>
        </authorList>
    </citation>
    <scope>IDENTIFICATION</scope>
    <source>
        <strain evidence="8">Airmid</strain>
    </source>
</reference>
<dbReference type="SUPFAM" id="SSF56801">
    <property type="entry name" value="Acetyl-CoA synthetase-like"/>
    <property type="match status" value="1"/>
</dbReference>
<keyword evidence="1" id="KW-0436">Ligase</keyword>
<dbReference type="Proteomes" id="UP000515146">
    <property type="component" value="Unplaced"/>
</dbReference>
<accession>A0A6P6XLQ6</accession>
<proteinExistence type="predicted"/>
<dbReference type="InterPro" id="IPR020845">
    <property type="entry name" value="AMP-binding_CS"/>
</dbReference>
<keyword evidence="4" id="KW-0067">ATP-binding</keyword>
<keyword evidence="7" id="KW-1185">Reference proteome</keyword>
<evidence type="ECO:0000313" key="7">
    <source>
        <dbReference type="Proteomes" id="UP000515146"/>
    </source>
</evidence>
<sequence length="314" mass="35981">MFELDINGIYYRKELERPVLREDDVYQEPKKNLKEYCRVLDVLIDHCIDNPTKPLIGTRFYNDDWYKSEEPTFSNEVKWMTYIDLAKAAISFSVSIHDRNLCPINNYPDEEYENAANMRVLDLYRKYAKPTSLKDVNTICYTSGTTGVAKGCLQTNANFMSMLAFGRNELKSYYCADLQADDILLSYLPCAHVFERIIRILTIALGLKIFVFSGVKKNVLDDIRIGKVTILPAVSKIITTLVDNMDAALSKKSGGLLRCQAIVDYGYQGPEFANLNKMNRRGELLIKGKSIFAGYFRRPDLTRKAFFVRLNTTN</sequence>
<evidence type="ECO:0000259" key="6">
    <source>
        <dbReference type="Pfam" id="PF00501"/>
    </source>
</evidence>
<dbReference type="GO" id="GO:0016020">
    <property type="term" value="C:membrane"/>
    <property type="evidence" value="ECO:0007669"/>
    <property type="project" value="TreeGrafter"/>
</dbReference>
<dbReference type="PANTHER" id="PTHR43272">
    <property type="entry name" value="LONG-CHAIN-FATTY-ACID--COA LIGASE"/>
    <property type="match status" value="1"/>
</dbReference>
<gene>
    <name evidence="8" type="primary">LOC113788633</name>
</gene>
<dbReference type="InterPro" id="IPR000873">
    <property type="entry name" value="AMP-dep_synth/lig_dom"/>
</dbReference>
<dbReference type="EC" id="6.2.1.3" evidence="5"/>
<feature type="domain" description="AMP-dependent synthetase/ligase" evidence="6">
    <location>
        <begin position="118"/>
        <end position="248"/>
    </location>
</feature>
<dbReference type="PROSITE" id="PS00455">
    <property type="entry name" value="AMP_BINDING"/>
    <property type="match status" value="1"/>
</dbReference>
<dbReference type="Pfam" id="PF00501">
    <property type="entry name" value="AMP-binding"/>
    <property type="match status" value="1"/>
</dbReference>
<dbReference type="OrthoDB" id="1700726at2759"/>
<dbReference type="KEGG" id="dpte:113788633"/>
<dbReference type="RefSeq" id="XP_027193901.1">
    <property type="nucleotide sequence ID" value="XM_027338100.1"/>
</dbReference>
<dbReference type="GO" id="GO:0004467">
    <property type="term" value="F:long-chain fatty acid-CoA ligase activity"/>
    <property type="evidence" value="ECO:0007669"/>
    <property type="project" value="UniProtKB-EC"/>
</dbReference>